<evidence type="ECO:0000313" key="2">
    <source>
        <dbReference type="EMBL" id="THD26431.1"/>
    </source>
</evidence>
<name>A0A4E0RIW0_FASHE</name>
<comment type="caution">
    <text evidence="2">The sequence shown here is derived from an EMBL/GenBank/DDBJ whole genome shotgun (WGS) entry which is preliminary data.</text>
</comment>
<protein>
    <submittedName>
        <fullName evidence="2">Uncharacterized protein</fullName>
    </submittedName>
</protein>
<accession>A0A4E0RIW0</accession>
<evidence type="ECO:0000313" key="3">
    <source>
        <dbReference type="Proteomes" id="UP000230066"/>
    </source>
</evidence>
<dbReference type="Proteomes" id="UP000230066">
    <property type="component" value="Unassembled WGS sequence"/>
</dbReference>
<dbReference type="AlphaFoldDB" id="A0A4E0RIW0"/>
<feature type="chain" id="PRO_5020022447" evidence="1">
    <location>
        <begin position="24"/>
        <end position="67"/>
    </location>
</feature>
<sequence>MSFLWKLLLLFAVTSAVFEHVDAQDAVLHPYAKHFKRWTDFRKRAVLTDLDAEEYPHLIPAHRYQYV</sequence>
<gene>
    <name evidence="2" type="ORF">D915_002757</name>
</gene>
<keyword evidence="3" id="KW-1185">Reference proteome</keyword>
<organism evidence="2 3">
    <name type="scientific">Fasciola hepatica</name>
    <name type="common">Liver fluke</name>
    <dbReference type="NCBI Taxonomy" id="6192"/>
    <lineage>
        <taxon>Eukaryota</taxon>
        <taxon>Metazoa</taxon>
        <taxon>Spiralia</taxon>
        <taxon>Lophotrochozoa</taxon>
        <taxon>Platyhelminthes</taxon>
        <taxon>Trematoda</taxon>
        <taxon>Digenea</taxon>
        <taxon>Plagiorchiida</taxon>
        <taxon>Echinostomata</taxon>
        <taxon>Echinostomatoidea</taxon>
        <taxon>Fasciolidae</taxon>
        <taxon>Fasciola</taxon>
    </lineage>
</organism>
<evidence type="ECO:0000256" key="1">
    <source>
        <dbReference type="SAM" id="SignalP"/>
    </source>
</evidence>
<proteinExistence type="predicted"/>
<keyword evidence="1" id="KW-0732">Signal</keyword>
<dbReference type="EMBL" id="JXXN02000745">
    <property type="protein sequence ID" value="THD26431.1"/>
    <property type="molecule type" value="Genomic_DNA"/>
</dbReference>
<feature type="signal peptide" evidence="1">
    <location>
        <begin position="1"/>
        <end position="23"/>
    </location>
</feature>
<reference evidence="2" key="1">
    <citation type="submission" date="2019-03" db="EMBL/GenBank/DDBJ databases">
        <title>Improved annotation for the trematode Fasciola hepatica.</title>
        <authorList>
            <person name="Choi Y.-J."/>
            <person name="Martin J."/>
            <person name="Mitreva M."/>
        </authorList>
    </citation>
    <scope>NUCLEOTIDE SEQUENCE [LARGE SCALE GENOMIC DNA]</scope>
</reference>